<evidence type="ECO:0000313" key="2">
    <source>
        <dbReference type="EMBL" id="KAH0566462.1"/>
    </source>
</evidence>
<evidence type="ECO:0000259" key="1">
    <source>
        <dbReference type="Pfam" id="PF19343"/>
    </source>
</evidence>
<dbReference type="SUPFAM" id="SSF55394">
    <property type="entry name" value="Bactericidal permeability-increasing protein, BPI"/>
    <property type="match status" value="1"/>
</dbReference>
<dbReference type="InterPro" id="IPR017943">
    <property type="entry name" value="Bactericidal_perm-incr_a/b_dom"/>
</dbReference>
<dbReference type="GO" id="GO:0008289">
    <property type="term" value="F:lipid binding"/>
    <property type="evidence" value="ECO:0007669"/>
    <property type="project" value="InterPro"/>
</dbReference>
<dbReference type="EMBL" id="JAGHQM010000007">
    <property type="protein sequence ID" value="KAH0566462.1"/>
    <property type="molecule type" value="Genomic_DNA"/>
</dbReference>
<reference evidence="2" key="1">
    <citation type="submission" date="2021-03" db="EMBL/GenBank/DDBJ databases">
        <title>Comparative genomics and phylogenomic investigation of the class Geoglossomycetes provide insights into ecological specialization and systematics.</title>
        <authorList>
            <person name="Melie T."/>
            <person name="Pirro S."/>
            <person name="Miller A.N."/>
            <person name="Quandt A."/>
        </authorList>
    </citation>
    <scope>NUCLEOTIDE SEQUENCE</scope>
    <source>
        <strain evidence="2">CAQ_001_2017</strain>
    </source>
</reference>
<comment type="caution">
    <text evidence="2">The sequence shown here is derived from an EMBL/GenBank/DDBJ whole genome shotgun (WGS) entry which is preliminary data.</text>
</comment>
<gene>
    <name evidence="2" type="ORF">GP486_000132</name>
</gene>
<organism evidence="2 3">
    <name type="scientific">Trichoglossum hirsutum</name>
    <dbReference type="NCBI Taxonomy" id="265104"/>
    <lineage>
        <taxon>Eukaryota</taxon>
        <taxon>Fungi</taxon>
        <taxon>Dikarya</taxon>
        <taxon>Ascomycota</taxon>
        <taxon>Pezizomycotina</taxon>
        <taxon>Geoglossomycetes</taxon>
        <taxon>Geoglossales</taxon>
        <taxon>Geoglossaceae</taxon>
        <taxon>Trichoglossum</taxon>
    </lineage>
</organism>
<dbReference type="PANTHER" id="PTHR31138">
    <property type="entry name" value="CHROMOSOME 19, WHOLE GENOME SHOTGUN SEQUENCE"/>
    <property type="match status" value="1"/>
</dbReference>
<dbReference type="InterPro" id="IPR045967">
    <property type="entry name" value="HAM1-like_N"/>
</dbReference>
<keyword evidence="3" id="KW-1185">Reference proteome</keyword>
<feature type="domain" description="HAM1-like N-terminal" evidence="1">
    <location>
        <begin position="175"/>
        <end position="519"/>
    </location>
</feature>
<dbReference type="PANTHER" id="PTHR31138:SF4">
    <property type="entry name" value="DUF5923 DOMAIN-CONTAINING PROTEIN"/>
    <property type="match status" value="1"/>
</dbReference>
<proteinExistence type="predicted"/>
<sequence>MRALSKGFMPSTEQIVINLRTLLASDVLSPNNQSLSGSGRLLSKLLKQLLKDFIELLRHKNDDDQIQEFIWLLLKSKISLDVDDLANTSLKTVGSLLLTNSDFRLFLSDLSVIGRQVFAETAFAASNIAHEAGEQSLPSEQDIQAVVSDSEPRFVPSVDDLDRKASEVPRVVASGVARTGQEAVASLEDKLSGEQKDALVRRLKRAIVKLRGRSDYSDSVSIISKLIQRYAKLYSRAVDETTDVVKKDLEPNAELDRAVERFWHILSSFGDRGQWEELENQFKKLMTHSQKDTEFEDLINDVGNALQKLLMDPNFFHSARNEIESLRKKYQGIGSGPSLRKNVDNFLLQLQRAFQSIIDDEDVSKLLSTNSEIFHVLSPTNRTANPELIGDFLQVFLPLSIQGIQYIPIPRLEISTRGVDLLLENLVLEPGRAVNNSSFFPYRLRIEACNDLEIRKARFKTTSKVTSLVSIKADGVSIRADDVGFWMRAHKGLIRLADEGIASFQLDERGIDVQIDVEIGKDQLEKILTLRDVRVKIHKLSYTLRKSKFGCLAWCLKPFIRPILRKVFERRLATAIANSLHAANRELLFARERLRATRISDPKDLGTFIKAVASRLTPEGDADSQTHFGVTPSDSGVFAGIYAPGSVVKLWNEEAERAREVVGVNAPVGWRNEIFDIQTWVMS</sequence>
<dbReference type="Proteomes" id="UP000750711">
    <property type="component" value="Unassembled WGS sequence"/>
</dbReference>
<feature type="domain" description="HAM1-like N-terminal" evidence="1">
    <location>
        <begin position="2"/>
        <end position="130"/>
    </location>
</feature>
<name>A0A9P8RU65_9PEZI</name>
<accession>A0A9P8RU65</accession>
<evidence type="ECO:0000313" key="3">
    <source>
        <dbReference type="Proteomes" id="UP000750711"/>
    </source>
</evidence>
<dbReference type="Pfam" id="PF19343">
    <property type="entry name" value="HAM1_N"/>
    <property type="match status" value="2"/>
</dbReference>
<dbReference type="AlphaFoldDB" id="A0A9P8RU65"/>
<protein>
    <recommendedName>
        <fullName evidence="1">HAM1-like N-terminal domain-containing protein</fullName>
    </recommendedName>
</protein>